<keyword evidence="5" id="KW-0998">Cell outer membrane</keyword>
<evidence type="ECO:0000256" key="4">
    <source>
        <dbReference type="ARBA" id="ARBA00023136"/>
    </source>
</evidence>
<gene>
    <name evidence="6" type="ORF">CPT03_11885</name>
</gene>
<dbReference type="PANTHER" id="PTHR30026:SF20">
    <property type="entry name" value="OUTER MEMBRANE PROTEIN TOLC"/>
    <property type="match status" value="1"/>
</dbReference>
<dbReference type="GO" id="GO:1990281">
    <property type="term" value="C:efflux pump complex"/>
    <property type="evidence" value="ECO:0007669"/>
    <property type="project" value="TreeGrafter"/>
</dbReference>
<sequence length="420" mass="48127">MIKKVRQIRLVFLLTLLSYGGSMSLCRAQNYKVDDYIQKALINSPLLKDFKNQLLLNKMDSAILKAGYKPQITASSTGTYAPVINNYGYDNALSNGKTFDALITANQNIIGKSRRDIQLEGIALHADSINAASKISEQDIKKSITEQYITTYIDQQQRDFYVEVYQLLKKEENILKVLAQKSVYKQADYLAFLVTFQQQELQLSQTTIQLKNDFARLNYLTGIVDTNVVVLQEPLLTTTAPARLSNSIFIQGYKIDSLKLLNSKKQIDLNYKPLASIYVNGGYNSSFILQPYKNFGTSVGFTMSVPIYDGGQRKMKYTQLQIQENTRQGYQRFFVRQYQQQVNQLIQQLQATQELQTKITRQIKFTEGLINVDSKLLQTGDITIADYVIAINNYLNTQYMLRQVNVSRLQLTNQLNYWNN</sequence>
<dbReference type="SUPFAM" id="SSF56954">
    <property type="entry name" value="Outer membrane efflux proteins (OEP)"/>
    <property type="match status" value="1"/>
</dbReference>
<evidence type="ECO:0000313" key="6">
    <source>
        <dbReference type="EMBL" id="ATP57123.1"/>
    </source>
</evidence>
<dbReference type="InterPro" id="IPR051906">
    <property type="entry name" value="TolC-like"/>
</dbReference>
<dbReference type="RefSeq" id="WP_099439051.1">
    <property type="nucleotide sequence ID" value="NZ_CP024091.1"/>
</dbReference>
<keyword evidence="7" id="KW-1185">Reference proteome</keyword>
<dbReference type="GO" id="GO:0009279">
    <property type="term" value="C:cell outer membrane"/>
    <property type="evidence" value="ECO:0007669"/>
    <property type="project" value="UniProtKB-SubCell"/>
</dbReference>
<evidence type="ECO:0000256" key="1">
    <source>
        <dbReference type="ARBA" id="ARBA00004442"/>
    </source>
</evidence>
<keyword evidence="4" id="KW-0472">Membrane</keyword>
<dbReference type="GO" id="GO:0015562">
    <property type="term" value="F:efflux transmembrane transporter activity"/>
    <property type="evidence" value="ECO:0007669"/>
    <property type="project" value="InterPro"/>
</dbReference>
<keyword evidence="3" id="KW-0812">Transmembrane</keyword>
<evidence type="ECO:0008006" key="8">
    <source>
        <dbReference type="Google" id="ProtNLM"/>
    </source>
</evidence>
<dbReference type="Proteomes" id="UP000223749">
    <property type="component" value="Chromosome"/>
</dbReference>
<protein>
    <recommendedName>
        <fullName evidence="8">Transporter</fullName>
    </recommendedName>
</protein>
<reference evidence="6 7" key="1">
    <citation type="submission" date="2017-10" db="EMBL/GenBank/DDBJ databases">
        <title>Whole genome of Pedobacter ginsengisoli T01R-27 isolated from tomato rhizosphere.</title>
        <authorList>
            <person name="Weon H.-Y."/>
            <person name="Lee S.A."/>
            <person name="Sang M.K."/>
            <person name="Song J."/>
        </authorList>
    </citation>
    <scope>NUCLEOTIDE SEQUENCE [LARGE SCALE GENOMIC DNA]</scope>
    <source>
        <strain evidence="6 7">T01R-27</strain>
    </source>
</reference>
<comment type="subcellular location">
    <subcellularLocation>
        <location evidence="1">Cell outer membrane</location>
    </subcellularLocation>
</comment>
<dbReference type="Gene3D" id="1.20.1600.10">
    <property type="entry name" value="Outer membrane efflux proteins (OEP)"/>
    <property type="match status" value="1"/>
</dbReference>
<dbReference type="KEGG" id="pgs:CPT03_11885"/>
<name>A0A2D1U698_9SPHI</name>
<dbReference type="OrthoDB" id="1091220at2"/>
<dbReference type="AlphaFoldDB" id="A0A2D1U698"/>
<accession>A0A2D1U698</accession>
<evidence type="ECO:0000256" key="5">
    <source>
        <dbReference type="ARBA" id="ARBA00023237"/>
    </source>
</evidence>
<evidence type="ECO:0000313" key="7">
    <source>
        <dbReference type="Proteomes" id="UP000223749"/>
    </source>
</evidence>
<dbReference type="PANTHER" id="PTHR30026">
    <property type="entry name" value="OUTER MEMBRANE PROTEIN TOLC"/>
    <property type="match status" value="1"/>
</dbReference>
<evidence type="ECO:0000256" key="3">
    <source>
        <dbReference type="ARBA" id="ARBA00022692"/>
    </source>
</evidence>
<evidence type="ECO:0000256" key="2">
    <source>
        <dbReference type="ARBA" id="ARBA00022452"/>
    </source>
</evidence>
<proteinExistence type="predicted"/>
<dbReference type="EMBL" id="CP024091">
    <property type="protein sequence ID" value="ATP57123.1"/>
    <property type="molecule type" value="Genomic_DNA"/>
</dbReference>
<dbReference type="GO" id="GO:0015288">
    <property type="term" value="F:porin activity"/>
    <property type="evidence" value="ECO:0007669"/>
    <property type="project" value="TreeGrafter"/>
</dbReference>
<organism evidence="6 7">
    <name type="scientific">Pedobacter ginsengisoli</name>
    <dbReference type="NCBI Taxonomy" id="363852"/>
    <lineage>
        <taxon>Bacteria</taxon>
        <taxon>Pseudomonadati</taxon>
        <taxon>Bacteroidota</taxon>
        <taxon>Sphingobacteriia</taxon>
        <taxon>Sphingobacteriales</taxon>
        <taxon>Sphingobacteriaceae</taxon>
        <taxon>Pedobacter</taxon>
    </lineage>
</organism>
<keyword evidence="2" id="KW-1134">Transmembrane beta strand</keyword>